<keyword evidence="3" id="KW-1003">Cell membrane</keyword>
<evidence type="ECO:0000313" key="12">
    <source>
        <dbReference type="EMBL" id="VVD32877.1"/>
    </source>
</evidence>
<dbReference type="KEGG" id="pdio:PDMSB3_1593.1"/>
<keyword evidence="6 10" id="KW-0915">Sodium</keyword>
<evidence type="ECO:0000256" key="2">
    <source>
        <dbReference type="ARBA" id="ARBA00022448"/>
    </source>
</evidence>
<evidence type="ECO:0000256" key="10">
    <source>
        <dbReference type="RuleBase" id="RU366002"/>
    </source>
</evidence>
<dbReference type="PANTHER" id="PTHR10110:SF86">
    <property type="entry name" value="SODIUM_HYDROGEN EXCHANGER 7"/>
    <property type="match status" value="1"/>
</dbReference>
<dbReference type="Pfam" id="PF00999">
    <property type="entry name" value="Na_H_Exchanger"/>
    <property type="match status" value="1"/>
</dbReference>
<dbReference type="NCBIfam" id="TIGR00831">
    <property type="entry name" value="a_cpa1"/>
    <property type="match status" value="1"/>
</dbReference>
<dbReference type="Proteomes" id="UP000325811">
    <property type="component" value="Chromosome II"/>
</dbReference>
<comment type="function">
    <text evidence="10">Na(+)/H(+) antiporter that extrudes sodium in exchange for external protons.</text>
</comment>
<dbReference type="InterPro" id="IPR006153">
    <property type="entry name" value="Cation/H_exchanger_TM"/>
</dbReference>
<keyword evidence="9 10" id="KW-0739">Sodium transport</keyword>
<evidence type="ECO:0000256" key="4">
    <source>
        <dbReference type="ARBA" id="ARBA00022692"/>
    </source>
</evidence>
<feature type="transmembrane region" description="Helical" evidence="10">
    <location>
        <begin position="215"/>
        <end position="234"/>
    </location>
</feature>
<dbReference type="InterPro" id="IPR004705">
    <property type="entry name" value="Cation/H_exchanger_CPA1_bac"/>
</dbReference>
<dbReference type="RefSeq" id="WP_007177189.1">
    <property type="nucleotide sequence ID" value="NZ_LR699554.1"/>
</dbReference>
<evidence type="ECO:0000256" key="9">
    <source>
        <dbReference type="ARBA" id="ARBA00023201"/>
    </source>
</evidence>
<dbReference type="GO" id="GO:0015386">
    <property type="term" value="F:potassium:proton antiporter activity"/>
    <property type="evidence" value="ECO:0007669"/>
    <property type="project" value="TreeGrafter"/>
</dbReference>
<name>A0A5Q4ZLR0_9BURK</name>
<keyword evidence="7 10" id="KW-0406">Ion transport</keyword>
<feature type="transmembrane region" description="Helical" evidence="10">
    <location>
        <begin position="183"/>
        <end position="203"/>
    </location>
</feature>
<evidence type="ECO:0000259" key="11">
    <source>
        <dbReference type="Pfam" id="PF00999"/>
    </source>
</evidence>
<feature type="transmembrane region" description="Helical" evidence="10">
    <location>
        <begin position="46"/>
        <end position="66"/>
    </location>
</feature>
<sequence>MHTVETVLLVLMLGALTGVASRYIRTIPLPLIQILLGAALSWPRQGLHIVFDPDLFLLLFIPPLLFADGWRIPKREFFALYKPILKLAFGLVLFTVVGLGYLIHWLIPEMPLTVAFALAAVVSPTDAVAVSAITRNLGMPSQTMRVLEGESLLNDASGLVALKFAIAATLTGLFSWTHVARDFIWIAFGGIGAGALIGWGFSVARDTVTRRLGDVAATQMALLLVLLPFAAYIVGDRLGVSGILAAVAAGVMTNFADLDRSEFVAERMQTEGTWTMVESAFNGAIFLLLGLQLPSIIGTPLREAGHQWWILAGYAVAISSALLLLRWIWLTLGVQGSLWRAHAEGKLVEKPSYLLTLASTLAGIRGAVTLAGALSLPLLLNDGAPFPARDLLIFLATGTILFTLVVGTIGLPLVLKRMPAGGEPASAREERRARVAACKAAIASMVLGKEQAESVDPQWLAQYQESAGRLTQEYRKRIDLLEDPAPPATPEALAEAPDVVRQRRHRYVVELELRLKSLHVERNALYAERHEQRINDESLRSLVAELDLAEASLRKRLDVARRAAGLTGARDSVKQDT</sequence>
<dbReference type="PANTHER" id="PTHR10110">
    <property type="entry name" value="SODIUM/HYDROGEN EXCHANGER"/>
    <property type="match status" value="1"/>
</dbReference>
<evidence type="ECO:0000256" key="5">
    <source>
        <dbReference type="ARBA" id="ARBA00022989"/>
    </source>
</evidence>
<keyword evidence="4 10" id="KW-0812">Transmembrane</keyword>
<protein>
    <submittedName>
        <fullName evidence="12">Uncharacterized Na(+)/H(+) exchanger YjcE</fullName>
    </submittedName>
</protein>
<accession>A0A5Q4ZLR0</accession>
<keyword evidence="13" id="KW-1185">Reference proteome</keyword>
<keyword evidence="10" id="KW-0050">Antiport</keyword>
<feature type="transmembrane region" description="Helical" evidence="10">
    <location>
        <begin position="353"/>
        <end position="379"/>
    </location>
</feature>
<keyword evidence="8 10" id="KW-0472">Membrane</keyword>
<dbReference type="GO" id="GO:0005886">
    <property type="term" value="C:plasma membrane"/>
    <property type="evidence" value="ECO:0007669"/>
    <property type="project" value="UniProtKB-SubCell"/>
</dbReference>
<dbReference type="InterPro" id="IPR018422">
    <property type="entry name" value="Cation/H_exchanger_CPA1"/>
</dbReference>
<evidence type="ECO:0000313" key="13">
    <source>
        <dbReference type="Proteomes" id="UP000325811"/>
    </source>
</evidence>
<comment type="similarity">
    <text evidence="10">Belongs to the monovalent cation:proton antiporter 1 (CPA1) transporter (TC 2.A.36) family.</text>
</comment>
<feature type="transmembrane region" description="Helical" evidence="10">
    <location>
        <begin position="156"/>
        <end position="177"/>
    </location>
</feature>
<organism evidence="12 13">
    <name type="scientific">Paraburkholderia dioscoreae</name>
    <dbReference type="NCBI Taxonomy" id="2604047"/>
    <lineage>
        <taxon>Bacteria</taxon>
        <taxon>Pseudomonadati</taxon>
        <taxon>Pseudomonadota</taxon>
        <taxon>Betaproteobacteria</taxon>
        <taxon>Burkholderiales</taxon>
        <taxon>Burkholderiaceae</taxon>
        <taxon>Paraburkholderia</taxon>
    </lineage>
</organism>
<evidence type="ECO:0000256" key="8">
    <source>
        <dbReference type="ARBA" id="ARBA00023136"/>
    </source>
</evidence>
<dbReference type="GO" id="GO:0051453">
    <property type="term" value="P:regulation of intracellular pH"/>
    <property type="evidence" value="ECO:0007669"/>
    <property type="project" value="TreeGrafter"/>
</dbReference>
<feature type="domain" description="Cation/H+ exchanger transmembrane" evidence="11">
    <location>
        <begin position="11"/>
        <end position="416"/>
    </location>
</feature>
<dbReference type="EMBL" id="LR699554">
    <property type="protein sequence ID" value="VVD32877.1"/>
    <property type="molecule type" value="Genomic_DNA"/>
</dbReference>
<feature type="transmembrane region" description="Helical" evidence="10">
    <location>
        <begin position="391"/>
        <end position="415"/>
    </location>
</feature>
<keyword evidence="5 10" id="KW-1133">Transmembrane helix</keyword>
<gene>
    <name evidence="12" type="primary">yjcE</name>
    <name evidence="12" type="ORF">PDMSB3_1593</name>
</gene>
<evidence type="ECO:0000256" key="1">
    <source>
        <dbReference type="ARBA" id="ARBA00004651"/>
    </source>
</evidence>
<feature type="transmembrane region" description="Helical" evidence="10">
    <location>
        <begin position="87"/>
        <end position="107"/>
    </location>
</feature>
<dbReference type="AlphaFoldDB" id="A0A5Q4ZLR0"/>
<proteinExistence type="inferred from homology"/>
<dbReference type="GO" id="GO:0098719">
    <property type="term" value="P:sodium ion import across plasma membrane"/>
    <property type="evidence" value="ECO:0007669"/>
    <property type="project" value="TreeGrafter"/>
</dbReference>
<evidence type="ECO:0000256" key="6">
    <source>
        <dbReference type="ARBA" id="ARBA00023053"/>
    </source>
</evidence>
<evidence type="ECO:0000256" key="7">
    <source>
        <dbReference type="ARBA" id="ARBA00023065"/>
    </source>
</evidence>
<keyword evidence="2 10" id="KW-0813">Transport</keyword>
<feature type="transmembrane region" description="Helical" evidence="10">
    <location>
        <begin position="279"/>
        <end position="297"/>
    </location>
</feature>
<evidence type="ECO:0000256" key="3">
    <source>
        <dbReference type="ARBA" id="ARBA00022475"/>
    </source>
</evidence>
<keyword evidence="10" id="KW-0997">Cell inner membrane</keyword>
<feature type="transmembrane region" description="Helical" evidence="10">
    <location>
        <begin position="240"/>
        <end position="258"/>
    </location>
</feature>
<reference evidence="12 13" key="1">
    <citation type="submission" date="2019-08" db="EMBL/GenBank/DDBJ databases">
        <authorList>
            <person name="Herpell B J."/>
        </authorList>
    </citation>
    <scope>NUCLEOTIDE SEQUENCE [LARGE SCALE GENOMIC DNA]</scope>
    <source>
        <strain evidence="13">Msb3</strain>
    </source>
</reference>
<feature type="transmembrane region" description="Helical" evidence="10">
    <location>
        <begin position="113"/>
        <end position="135"/>
    </location>
</feature>
<dbReference type="Gene3D" id="6.10.140.1330">
    <property type="match status" value="1"/>
</dbReference>
<comment type="subcellular location">
    <subcellularLocation>
        <location evidence="10">Cell inner membrane</location>
        <topology evidence="10">Multi-pass membrane protein</topology>
    </subcellularLocation>
    <subcellularLocation>
        <location evidence="1">Cell membrane</location>
        <topology evidence="1">Multi-pass membrane protein</topology>
    </subcellularLocation>
</comment>
<feature type="transmembrane region" description="Helical" evidence="10">
    <location>
        <begin position="309"/>
        <end position="332"/>
    </location>
</feature>
<dbReference type="GO" id="GO:0015385">
    <property type="term" value="F:sodium:proton antiporter activity"/>
    <property type="evidence" value="ECO:0007669"/>
    <property type="project" value="InterPro"/>
</dbReference>